<evidence type="ECO:0000313" key="3">
    <source>
        <dbReference type="Proteomes" id="UP000054166"/>
    </source>
</evidence>
<sequence length="108" mass="11083">MKFASSFLAVALAVGRLVAATPAVNVAKDAAISAEYCGDTCSDYPVNPGVCTATEQQDIENVVITPSTAQCQIFVGSQCQGNHIPVQGAVSIPSEYSTISSITCTLPA</sequence>
<dbReference type="HOGENOM" id="CLU_2197947_0_0_1"/>
<feature type="chain" id="PRO_5002174407" description="Hydrophobin" evidence="1">
    <location>
        <begin position="21"/>
        <end position="108"/>
    </location>
</feature>
<keyword evidence="3" id="KW-1185">Reference proteome</keyword>
<gene>
    <name evidence="2" type="ORF">PILCRDRAFT_826073</name>
</gene>
<protein>
    <recommendedName>
        <fullName evidence="4">Hydrophobin</fullName>
    </recommendedName>
</protein>
<accession>A0A0C3F9W7</accession>
<dbReference type="AlphaFoldDB" id="A0A0C3F9W7"/>
<reference evidence="3" key="2">
    <citation type="submission" date="2015-01" db="EMBL/GenBank/DDBJ databases">
        <title>Evolutionary Origins and Diversification of the Mycorrhizal Mutualists.</title>
        <authorList>
            <consortium name="DOE Joint Genome Institute"/>
            <consortium name="Mycorrhizal Genomics Consortium"/>
            <person name="Kohler A."/>
            <person name="Kuo A."/>
            <person name="Nagy L.G."/>
            <person name="Floudas D."/>
            <person name="Copeland A."/>
            <person name="Barry K.W."/>
            <person name="Cichocki N."/>
            <person name="Veneault-Fourrey C."/>
            <person name="LaButti K."/>
            <person name="Lindquist E.A."/>
            <person name="Lipzen A."/>
            <person name="Lundell T."/>
            <person name="Morin E."/>
            <person name="Murat C."/>
            <person name="Riley R."/>
            <person name="Ohm R."/>
            <person name="Sun H."/>
            <person name="Tunlid A."/>
            <person name="Henrissat B."/>
            <person name="Grigoriev I.V."/>
            <person name="Hibbett D.S."/>
            <person name="Martin F."/>
        </authorList>
    </citation>
    <scope>NUCLEOTIDE SEQUENCE [LARGE SCALE GENOMIC DNA]</scope>
    <source>
        <strain evidence="3">F 1598</strain>
    </source>
</reference>
<name>A0A0C3F9W7_PILCF</name>
<proteinExistence type="predicted"/>
<keyword evidence="1" id="KW-0732">Signal</keyword>
<reference evidence="2 3" key="1">
    <citation type="submission" date="2014-04" db="EMBL/GenBank/DDBJ databases">
        <authorList>
            <consortium name="DOE Joint Genome Institute"/>
            <person name="Kuo A."/>
            <person name="Tarkka M."/>
            <person name="Buscot F."/>
            <person name="Kohler A."/>
            <person name="Nagy L.G."/>
            <person name="Floudas D."/>
            <person name="Copeland A."/>
            <person name="Barry K.W."/>
            <person name="Cichocki N."/>
            <person name="Veneault-Fourrey C."/>
            <person name="LaButti K."/>
            <person name="Lindquist E.A."/>
            <person name="Lipzen A."/>
            <person name="Lundell T."/>
            <person name="Morin E."/>
            <person name="Murat C."/>
            <person name="Sun H."/>
            <person name="Tunlid A."/>
            <person name="Henrissat B."/>
            <person name="Grigoriev I.V."/>
            <person name="Hibbett D.S."/>
            <person name="Martin F."/>
            <person name="Nordberg H.P."/>
            <person name="Cantor M.N."/>
            <person name="Hua S.X."/>
        </authorList>
    </citation>
    <scope>NUCLEOTIDE SEQUENCE [LARGE SCALE GENOMIC DNA]</scope>
    <source>
        <strain evidence="2 3">F 1598</strain>
    </source>
</reference>
<organism evidence="2 3">
    <name type="scientific">Piloderma croceum (strain F 1598)</name>
    <dbReference type="NCBI Taxonomy" id="765440"/>
    <lineage>
        <taxon>Eukaryota</taxon>
        <taxon>Fungi</taxon>
        <taxon>Dikarya</taxon>
        <taxon>Basidiomycota</taxon>
        <taxon>Agaricomycotina</taxon>
        <taxon>Agaricomycetes</taxon>
        <taxon>Agaricomycetidae</taxon>
        <taxon>Atheliales</taxon>
        <taxon>Atheliaceae</taxon>
        <taxon>Piloderma</taxon>
    </lineage>
</organism>
<dbReference type="InParanoid" id="A0A0C3F9W7"/>
<dbReference type="EMBL" id="KN833032">
    <property type="protein sequence ID" value="KIM76669.1"/>
    <property type="molecule type" value="Genomic_DNA"/>
</dbReference>
<dbReference type="Proteomes" id="UP000054166">
    <property type="component" value="Unassembled WGS sequence"/>
</dbReference>
<evidence type="ECO:0008006" key="4">
    <source>
        <dbReference type="Google" id="ProtNLM"/>
    </source>
</evidence>
<evidence type="ECO:0000313" key="2">
    <source>
        <dbReference type="EMBL" id="KIM76669.1"/>
    </source>
</evidence>
<evidence type="ECO:0000256" key="1">
    <source>
        <dbReference type="SAM" id="SignalP"/>
    </source>
</evidence>
<feature type="signal peptide" evidence="1">
    <location>
        <begin position="1"/>
        <end position="20"/>
    </location>
</feature>